<sequence>MVASAVSHEYDFPSLGFHSKSSWVWRSQWAEEALSIGSDHAGMSLNSLRGTDMRRIHRSAAATVSALVIVGAVAVAVAPGATASAVAPRAGCADENAASRVLANFGLFDIAGHGGAPDNRVSLDDLAAVGRFENGYPLELQNAANHIRYTPGLFHALDTAAHGGSGDGRISPNDIKAFNGSAGCD</sequence>
<feature type="transmembrane region" description="Helical" evidence="1">
    <location>
        <begin position="59"/>
        <end position="78"/>
    </location>
</feature>
<gene>
    <name evidence="2" type="ORF">GCM10023082_20470</name>
</gene>
<accession>A0ABP7ESE3</accession>
<reference evidence="3" key="1">
    <citation type="journal article" date="2019" name="Int. J. Syst. Evol. Microbiol.">
        <title>The Global Catalogue of Microorganisms (GCM) 10K type strain sequencing project: providing services to taxonomists for standard genome sequencing and annotation.</title>
        <authorList>
            <consortium name="The Broad Institute Genomics Platform"/>
            <consortium name="The Broad Institute Genome Sequencing Center for Infectious Disease"/>
            <person name="Wu L."/>
            <person name="Ma J."/>
        </authorList>
    </citation>
    <scope>NUCLEOTIDE SEQUENCE [LARGE SCALE GENOMIC DNA]</scope>
    <source>
        <strain evidence="3">JCM 30846</strain>
    </source>
</reference>
<keyword evidence="1" id="KW-0812">Transmembrane</keyword>
<dbReference type="EMBL" id="BAABEP010000009">
    <property type="protein sequence ID" value="GAA3722527.1"/>
    <property type="molecule type" value="Genomic_DNA"/>
</dbReference>
<protein>
    <submittedName>
        <fullName evidence="2">Uncharacterized protein</fullName>
    </submittedName>
</protein>
<evidence type="ECO:0000256" key="1">
    <source>
        <dbReference type="SAM" id="Phobius"/>
    </source>
</evidence>
<keyword evidence="1" id="KW-0472">Membrane</keyword>
<name>A0ABP7ESE3_9ACTN</name>
<proteinExistence type="predicted"/>
<keyword evidence="1" id="KW-1133">Transmembrane helix</keyword>
<keyword evidence="3" id="KW-1185">Reference proteome</keyword>
<comment type="caution">
    <text evidence="2">The sequence shown here is derived from an EMBL/GenBank/DDBJ whole genome shotgun (WGS) entry which is preliminary data.</text>
</comment>
<evidence type="ECO:0000313" key="3">
    <source>
        <dbReference type="Proteomes" id="UP001499884"/>
    </source>
</evidence>
<organism evidence="2 3">
    <name type="scientific">Streptomyces tremellae</name>
    <dbReference type="NCBI Taxonomy" id="1124239"/>
    <lineage>
        <taxon>Bacteria</taxon>
        <taxon>Bacillati</taxon>
        <taxon>Actinomycetota</taxon>
        <taxon>Actinomycetes</taxon>
        <taxon>Kitasatosporales</taxon>
        <taxon>Streptomycetaceae</taxon>
        <taxon>Streptomyces</taxon>
    </lineage>
</organism>
<evidence type="ECO:0000313" key="2">
    <source>
        <dbReference type="EMBL" id="GAA3722527.1"/>
    </source>
</evidence>
<dbReference type="Proteomes" id="UP001499884">
    <property type="component" value="Unassembled WGS sequence"/>
</dbReference>